<dbReference type="Gene3D" id="3.40.630.10">
    <property type="entry name" value="Zn peptidases"/>
    <property type="match status" value="1"/>
</dbReference>
<dbReference type="InterPro" id="IPR003137">
    <property type="entry name" value="PA_domain"/>
</dbReference>
<dbReference type="CDD" id="cd02121">
    <property type="entry name" value="PA_GCPII_like"/>
    <property type="match status" value="1"/>
</dbReference>
<comment type="caution">
    <text evidence="6">The sequence shown here is derived from an EMBL/GenBank/DDBJ whole genome shotgun (WGS) entry which is preliminary data.</text>
</comment>
<dbReference type="OrthoDB" id="5841748at2759"/>
<dbReference type="InterPro" id="IPR039373">
    <property type="entry name" value="Peptidase_M28B"/>
</dbReference>
<dbReference type="Pfam" id="PF04253">
    <property type="entry name" value="TFR_dimer"/>
    <property type="match status" value="1"/>
</dbReference>
<dbReference type="Gene3D" id="3.50.30.30">
    <property type="match status" value="1"/>
</dbReference>
<organism evidence="6 7">
    <name type="scientific">Coemansia guatemalensis</name>
    <dbReference type="NCBI Taxonomy" id="2761395"/>
    <lineage>
        <taxon>Eukaryota</taxon>
        <taxon>Fungi</taxon>
        <taxon>Fungi incertae sedis</taxon>
        <taxon>Zoopagomycota</taxon>
        <taxon>Kickxellomycotina</taxon>
        <taxon>Kickxellomycetes</taxon>
        <taxon>Kickxellales</taxon>
        <taxon>Kickxellaceae</taxon>
        <taxon>Coemansia</taxon>
    </lineage>
</organism>
<keyword evidence="2" id="KW-0472">Membrane</keyword>
<reference evidence="6" key="1">
    <citation type="submission" date="2022-07" db="EMBL/GenBank/DDBJ databases">
        <title>Phylogenomic reconstructions and comparative analyses of Kickxellomycotina fungi.</title>
        <authorList>
            <person name="Reynolds N.K."/>
            <person name="Stajich J.E."/>
            <person name="Barry K."/>
            <person name="Grigoriev I.V."/>
            <person name="Crous P."/>
            <person name="Smith M.E."/>
        </authorList>
    </citation>
    <scope>NUCLEOTIDE SEQUENCE</scope>
    <source>
        <strain evidence="6">NRRL 1565</strain>
    </source>
</reference>
<dbReference type="Pfam" id="PF04389">
    <property type="entry name" value="Peptidase_M28"/>
    <property type="match status" value="1"/>
</dbReference>
<dbReference type="Proteomes" id="UP001140094">
    <property type="component" value="Unassembled WGS sequence"/>
</dbReference>
<dbReference type="InterPro" id="IPR046450">
    <property type="entry name" value="PA_dom_sf"/>
</dbReference>
<dbReference type="SUPFAM" id="SSF53187">
    <property type="entry name" value="Zn-dependent exopeptidases"/>
    <property type="match status" value="1"/>
</dbReference>
<dbReference type="SUPFAM" id="SSF47672">
    <property type="entry name" value="Transferrin receptor-like dimerisation domain"/>
    <property type="match status" value="1"/>
</dbReference>
<protein>
    <submittedName>
        <fullName evidence="6">Vacuolar protein sorting-associated protein 70</fullName>
        <ecNumber evidence="6">3.4.17.21</ecNumber>
    </submittedName>
</protein>
<feature type="domain" description="Transferrin receptor-like dimerisation" evidence="4">
    <location>
        <begin position="650"/>
        <end position="776"/>
    </location>
</feature>
<evidence type="ECO:0000259" key="4">
    <source>
        <dbReference type="Pfam" id="PF04253"/>
    </source>
</evidence>
<keyword evidence="7" id="KW-1185">Reference proteome</keyword>
<evidence type="ECO:0000259" key="5">
    <source>
        <dbReference type="Pfam" id="PF04389"/>
    </source>
</evidence>
<gene>
    <name evidence="6" type="primary">VPS70</name>
    <name evidence="6" type="ORF">H4R20_003066</name>
</gene>
<sequence>MGTPSEESNLLLYVDPQPRRPSKGRRPHRSAAATQRTVAVLLSIAALIFILATYAWLPHTLNTEETFAGADAESHASNGGVDPSRVFQNILSAKRLRHNLEYYASGTHVAGANMSQTEYTSNYFALQGLDTEIVEYYPWLNRPVGQRVALFDQRTNAVMYEAGLGEDSIPGDHATEDPNNPPAFHSHSAHGNVTGQLVYANYGTAEDIDALTKVGVSLQDKIVLVRHGRTHSSTKLLAAELAGARGMLVYSDPADDGYARGRVYPEGPWRPESSVQRDSVLRSSIYPGDPLTPGYASTRDAQRLLPAEATNLNRIPSLPLSYRDAQPLLNALQGHGTNAADIDRDWVGGLTSRGVRYWTGPSTLLVNLANSVEYKIAPIQNVIGRIRGRETPEEIVIIGNHRDSWSAGASDSSSGSAVLLELARAFGELQKLGWRPRRTIVLASWDAGEYGYVGSTEWVEENIDWLRSDAIAYVNVGTAVAGKVFEAAASPAMKGLLYSVAAQVRQPHSNGTVYEAWLRYSMDQEGDSPASDRTRGHMPKPRVHLPSLASDSVAFIAHAGISVVDLGFTGSTGAHHSSFDSLKRMLGYIDPDMQLHRAAAELWGLLALRLADDPILGHCTRCYAKDLKHYIGQLEKQVAQCWVNTTTPMKFRRLRAAQRQLLSSARIIEHDIKHLRSVYGDDCQMAGRRRHARCLALRASINDRISRLEQHFLDPAGIPHQRWYKHVLFGPEVPVRPPGTQLFPMLAEPLESCNVPRLRQLEKSVADILLEAAWFLREV</sequence>
<evidence type="ECO:0000259" key="3">
    <source>
        <dbReference type="Pfam" id="PF02225"/>
    </source>
</evidence>
<dbReference type="Gene3D" id="1.20.930.40">
    <property type="entry name" value="Transferrin receptor-like, dimerisation domain"/>
    <property type="match status" value="1"/>
</dbReference>
<dbReference type="PANTHER" id="PTHR10404:SF46">
    <property type="entry name" value="VACUOLAR PROTEIN SORTING-ASSOCIATED PROTEIN 70"/>
    <property type="match status" value="1"/>
</dbReference>
<feature type="domain" description="Peptidase M28" evidence="5">
    <location>
        <begin position="381"/>
        <end position="583"/>
    </location>
</feature>
<dbReference type="Pfam" id="PF02225">
    <property type="entry name" value="PA"/>
    <property type="match status" value="1"/>
</dbReference>
<evidence type="ECO:0000313" key="7">
    <source>
        <dbReference type="Proteomes" id="UP001140094"/>
    </source>
</evidence>
<dbReference type="SUPFAM" id="SSF52025">
    <property type="entry name" value="PA domain"/>
    <property type="match status" value="1"/>
</dbReference>
<keyword evidence="6" id="KW-0378">Hydrolase</keyword>
<feature type="transmembrane region" description="Helical" evidence="2">
    <location>
        <begin position="38"/>
        <end position="57"/>
    </location>
</feature>
<proteinExistence type="inferred from homology"/>
<keyword evidence="6" id="KW-0645">Protease</keyword>
<accession>A0A9W8LU26</accession>
<dbReference type="PANTHER" id="PTHR10404">
    <property type="entry name" value="N-ACETYLATED-ALPHA-LINKED ACIDIC DIPEPTIDASE"/>
    <property type="match status" value="1"/>
</dbReference>
<dbReference type="FunFam" id="3.40.630.10:FF:000101">
    <property type="entry name" value="N-acetylated alpha-linked acidic dipeptidase like 1"/>
    <property type="match status" value="1"/>
</dbReference>
<keyword evidence="2" id="KW-1133">Transmembrane helix</keyword>
<dbReference type="InterPro" id="IPR007365">
    <property type="entry name" value="TFR-like_dimer_dom"/>
</dbReference>
<dbReference type="AlphaFoldDB" id="A0A9W8LU26"/>
<dbReference type="EMBL" id="JANBUO010000582">
    <property type="protein sequence ID" value="KAJ2802997.1"/>
    <property type="molecule type" value="Genomic_DNA"/>
</dbReference>
<dbReference type="InterPro" id="IPR036757">
    <property type="entry name" value="TFR-like_dimer_dom_sf"/>
</dbReference>
<evidence type="ECO:0000256" key="1">
    <source>
        <dbReference type="ARBA" id="ARBA00005634"/>
    </source>
</evidence>
<keyword evidence="6" id="KW-0121">Carboxypeptidase</keyword>
<evidence type="ECO:0000256" key="2">
    <source>
        <dbReference type="SAM" id="Phobius"/>
    </source>
</evidence>
<evidence type="ECO:0000313" key="6">
    <source>
        <dbReference type="EMBL" id="KAJ2802997.1"/>
    </source>
</evidence>
<comment type="similarity">
    <text evidence="1">Belongs to the peptidase M28 family. M28B subfamily.</text>
</comment>
<feature type="domain" description="PA" evidence="3">
    <location>
        <begin position="193"/>
        <end position="278"/>
    </location>
</feature>
<dbReference type="InterPro" id="IPR007484">
    <property type="entry name" value="Peptidase_M28"/>
</dbReference>
<dbReference type="GO" id="GO:0004181">
    <property type="term" value="F:metallocarboxypeptidase activity"/>
    <property type="evidence" value="ECO:0007669"/>
    <property type="project" value="UniProtKB-EC"/>
</dbReference>
<keyword evidence="2" id="KW-0812">Transmembrane</keyword>
<name>A0A9W8LU26_9FUNG</name>
<dbReference type="EC" id="3.4.17.21" evidence="6"/>